<dbReference type="RefSeq" id="WP_006444702.1">
    <property type="nucleotide sequence ID" value="NZ_CP036524.1"/>
</dbReference>
<sequence>MKKKLQNVRLLGLVLAAVVLMAGGCGKKATPENLLSDMSKNCAEIKSASSNMKLAAEMGDNTDTMALNLDVDIVSTKKPEASHMEGKISFKFSGTDMGTDIEVYQVKEKDEVVSYLNVQNEWTKQITEAGENLLDEELYEELKEAYESFELKKDLVEVNDKKCFELSGKVDGGILSGIIDQDVLDSATSGMDLDADAIKDAKVPCVIDIYKESVLPAKIRVDMKDILTKIMGDKYEGFEVKDYYIEIVYNEYDKAEKIKVPKEAKEAEEAGNSSDWDDDGDDAGQAAAEPVKQSKELGENWDSYTVQIGEKVVTFPCSISDLEAAGLALDTEDTPEDTAVEADDYILVYFEDKKGNEIMVDLINTSGEPIKAADCLVGGISVDDFGLEEGGLDILFPGGITIGAAKEDVLAKYGEAADTYEGESMHMFTWADESSYDRLCEIDIDPETNKVCEMSIRKYD</sequence>
<feature type="region of interest" description="Disordered" evidence="1">
    <location>
        <begin position="263"/>
        <end position="294"/>
    </location>
</feature>
<keyword evidence="4" id="KW-1185">Reference proteome</keyword>
<reference evidence="3" key="1">
    <citation type="submission" date="2009-02" db="EMBL/GenBank/DDBJ databases">
        <authorList>
            <person name="Fulton L."/>
            <person name="Clifton S."/>
            <person name="Fulton B."/>
            <person name="Xu J."/>
            <person name="Minx P."/>
            <person name="Pepin K.H."/>
            <person name="Johnson M."/>
            <person name="Bhonagiri V."/>
            <person name="Nash W.E."/>
            <person name="Mardis E.R."/>
            <person name="Wilson R.K."/>
        </authorList>
    </citation>
    <scope>NUCLEOTIDE SEQUENCE [LARGE SCALE GENOMIC DNA]</scope>
    <source>
        <strain evidence="3">DSM 15053</strain>
    </source>
</reference>
<dbReference type="HOGENOM" id="CLU_586342_0_0_9"/>
<evidence type="ECO:0000256" key="2">
    <source>
        <dbReference type="SAM" id="SignalP"/>
    </source>
</evidence>
<dbReference type="Gene3D" id="2.50.20.20">
    <property type="match status" value="1"/>
</dbReference>
<feature type="signal peptide" evidence="2">
    <location>
        <begin position="1"/>
        <end position="22"/>
    </location>
</feature>
<reference evidence="3" key="2">
    <citation type="submission" date="2013-06" db="EMBL/GenBank/DDBJ databases">
        <title>Draft genome sequence of Clostridium hylemonae (DSM 15053).</title>
        <authorList>
            <person name="Sudarsanam P."/>
            <person name="Ley R."/>
            <person name="Guruge J."/>
            <person name="Turnbaugh P.J."/>
            <person name="Mahowald M."/>
            <person name="Liep D."/>
            <person name="Gordon J."/>
        </authorList>
    </citation>
    <scope>NUCLEOTIDE SEQUENCE</scope>
    <source>
        <strain evidence="3">DSM 15053</strain>
    </source>
</reference>
<dbReference type="STRING" id="553973.CLOHYLEM_07355"/>
<dbReference type="InterPro" id="IPR046720">
    <property type="entry name" value="DUF6612"/>
</dbReference>
<dbReference type="Proteomes" id="UP000004893">
    <property type="component" value="Unassembled WGS sequence"/>
</dbReference>
<evidence type="ECO:0000313" key="4">
    <source>
        <dbReference type="Proteomes" id="UP000004893"/>
    </source>
</evidence>
<protein>
    <submittedName>
        <fullName evidence="3">Uncharacterized protein</fullName>
    </submittedName>
</protein>
<evidence type="ECO:0000313" key="3">
    <source>
        <dbReference type="EMBL" id="EEG72355.1"/>
    </source>
</evidence>
<dbReference type="EMBL" id="ABYI02000041">
    <property type="protein sequence ID" value="EEG72355.1"/>
    <property type="molecule type" value="Genomic_DNA"/>
</dbReference>
<dbReference type="AlphaFoldDB" id="C0C5H1"/>
<name>C0C5H1_9FIRM</name>
<dbReference type="OrthoDB" id="2067217at2"/>
<accession>C0C5H1</accession>
<evidence type="ECO:0000256" key="1">
    <source>
        <dbReference type="SAM" id="MobiDB-lite"/>
    </source>
</evidence>
<organism evidence="3 4">
    <name type="scientific">[Clostridium] hylemonae DSM 15053</name>
    <dbReference type="NCBI Taxonomy" id="553973"/>
    <lineage>
        <taxon>Bacteria</taxon>
        <taxon>Bacillati</taxon>
        <taxon>Bacillota</taxon>
        <taxon>Clostridia</taxon>
        <taxon>Lachnospirales</taxon>
        <taxon>Lachnospiraceae</taxon>
    </lineage>
</organism>
<comment type="caution">
    <text evidence="3">The sequence shown here is derived from an EMBL/GenBank/DDBJ whole genome shotgun (WGS) entry which is preliminary data.</text>
</comment>
<proteinExistence type="predicted"/>
<feature type="chain" id="PRO_5039350496" evidence="2">
    <location>
        <begin position="23"/>
        <end position="460"/>
    </location>
</feature>
<dbReference type="Pfam" id="PF20316">
    <property type="entry name" value="DUF6612"/>
    <property type="match status" value="1"/>
</dbReference>
<dbReference type="PROSITE" id="PS51257">
    <property type="entry name" value="PROKAR_LIPOPROTEIN"/>
    <property type="match status" value="1"/>
</dbReference>
<dbReference type="eggNOG" id="ENOG50335ZW">
    <property type="taxonomic scope" value="Bacteria"/>
</dbReference>
<keyword evidence="2" id="KW-0732">Signal</keyword>
<gene>
    <name evidence="3" type="ORF">CLOHYLEM_07355</name>
</gene>